<dbReference type="SUPFAM" id="SSF54001">
    <property type="entry name" value="Cysteine proteinases"/>
    <property type="match status" value="1"/>
</dbReference>
<evidence type="ECO:0000313" key="4">
    <source>
        <dbReference type="Proteomes" id="UP001620397"/>
    </source>
</evidence>
<keyword evidence="1" id="KW-0472">Membrane</keyword>
<accession>A0ABW8KGN3</accession>
<dbReference type="PANTHER" id="PTHR42736:SF1">
    <property type="entry name" value="PROTEIN-GLUTAMINE GAMMA-GLUTAMYLTRANSFERASE"/>
    <property type="match status" value="1"/>
</dbReference>
<gene>
    <name evidence="3" type="ORF">ISP14_10835</name>
</gene>
<dbReference type="Pfam" id="PF11992">
    <property type="entry name" value="TgpA_N"/>
    <property type="match status" value="1"/>
</dbReference>
<keyword evidence="4" id="KW-1185">Reference proteome</keyword>
<dbReference type="InterPro" id="IPR006311">
    <property type="entry name" value="TAT_signal"/>
</dbReference>
<dbReference type="Pfam" id="PF13559">
    <property type="entry name" value="DUF4129"/>
    <property type="match status" value="1"/>
</dbReference>
<dbReference type="RefSeq" id="WP_404539413.1">
    <property type="nucleotide sequence ID" value="NZ_JADIKL010000005.1"/>
</dbReference>
<evidence type="ECO:0000256" key="1">
    <source>
        <dbReference type="SAM" id="Phobius"/>
    </source>
</evidence>
<feature type="domain" description="Transglutaminase-like" evidence="2">
    <location>
        <begin position="400"/>
        <end position="471"/>
    </location>
</feature>
<reference evidence="3 4" key="1">
    <citation type="submission" date="2020-10" db="EMBL/GenBank/DDBJ databases">
        <title>Phylogeny of dyella-like bacteria.</title>
        <authorList>
            <person name="Fu J."/>
        </authorList>
    </citation>
    <scope>NUCLEOTIDE SEQUENCE [LARGE SCALE GENOMIC DNA]</scope>
    <source>
        <strain evidence="3 4">DKC-1</strain>
    </source>
</reference>
<dbReference type="PROSITE" id="PS51318">
    <property type="entry name" value="TAT"/>
    <property type="match status" value="1"/>
</dbReference>
<dbReference type="Pfam" id="PF01841">
    <property type="entry name" value="Transglut_core"/>
    <property type="match status" value="1"/>
</dbReference>
<dbReference type="Gene3D" id="3.10.620.30">
    <property type="match status" value="1"/>
</dbReference>
<dbReference type="InterPro" id="IPR021878">
    <property type="entry name" value="TgpA_N"/>
</dbReference>
<dbReference type="InterPro" id="IPR002931">
    <property type="entry name" value="Transglutaminase-like"/>
</dbReference>
<proteinExistence type="predicted"/>
<comment type="caution">
    <text evidence="3">The sequence shown here is derived from an EMBL/GenBank/DDBJ whole genome shotgun (WGS) entry which is preliminary data.</text>
</comment>
<dbReference type="EMBL" id="JADIKL010000005">
    <property type="protein sequence ID" value="MFK2931285.1"/>
    <property type="molecule type" value="Genomic_DNA"/>
</dbReference>
<dbReference type="Proteomes" id="UP001620397">
    <property type="component" value="Unassembled WGS sequence"/>
</dbReference>
<dbReference type="PANTHER" id="PTHR42736">
    <property type="entry name" value="PROTEIN-GLUTAMINE GAMMA-GLUTAMYLTRANSFERASE"/>
    <property type="match status" value="1"/>
</dbReference>
<dbReference type="InterPro" id="IPR052901">
    <property type="entry name" value="Bact_TGase-like"/>
</dbReference>
<protein>
    <submittedName>
        <fullName evidence="3">DUF3488 domain-containing transglutaminase family protein</fullName>
    </submittedName>
</protein>
<evidence type="ECO:0000259" key="2">
    <source>
        <dbReference type="SMART" id="SM00460"/>
    </source>
</evidence>
<dbReference type="InterPro" id="IPR038765">
    <property type="entry name" value="Papain-like_cys_pep_sf"/>
</dbReference>
<dbReference type="SMART" id="SM00460">
    <property type="entry name" value="TGc"/>
    <property type="match status" value="1"/>
</dbReference>
<name>A0ABW8KGN3_9GAMM</name>
<feature type="transmembrane region" description="Helical" evidence="1">
    <location>
        <begin position="541"/>
        <end position="561"/>
    </location>
</feature>
<feature type="transmembrane region" description="Helical" evidence="1">
    <location>
        <begin position="112"/>
        <end position="139"/>
    </location>
</feature>
<evidence type="ECO:0000313" key="3">
    <source>
        <dbReference type="EMBL" id="MFK2931285.1"/>
    </source>
</evidence>
<keyword evidence="1" id="KW-0812">Transmembrane</keyword>
<organism evidence="3 4">
    <name type="scientific">Dyella agri</name>
    <dbReference type="NCBI Taxonomy" id="1926869"/>
    <lineage>
        <taxon>Bacteria</taxon>
        <taxon>Pseudomonadati</taxon>
        <taxon>Pseudomonadota</taxon>
        <taxon>Gammaproteobacteria</taxon>
        <taxon>Lysobacterales</taxon>
        <taxon>Rhodanobacteraceae</taxon>
        <taxon>Dyella</taxon>
    </lineage>
</organism>
<dbReference type="InterPro" id="IPR025403">
    <property type="entry name" value="TgpA-like_C"/>
</dbReference>
<sequence length="651" mass="72213">MTSAATTSLDRRSFDLVALGLAAVLALHAPHLPWWLSAALAPILGLRWWQRRRHRTPTPTWLKLPLLAVLLLAIVSWYGNLFGQAPGAALAVGLLVMKLLETETIRDARVGMSFACFTLMAALLFDQSLTATTAIALGLLPPLAALRSLEPGRQPPARWWLELVPGVGLLAAALPLALLAFLLLPRLNSPLWGAPNAGQQRTGLSDRMTPAGFNQLLTDESPALRVSFDGPPPPAEQRYFRAFVMGHYDGTSWIYLNPGEQSPAPIEAAQAIHYRISLEPTRQRVLPTLDVPLAAPPGASLRRNREVIADRPVNSLLDYTLSSATRYRLEPQPGGYLARWLQLPADFNPRTLELGRAWRTRYGNDDGAIVQAALALFHDGGFRYTLSPAPLGRDAMDDFLFDTHEGFCEHYASAFTVLMRAAGIPARVVTGYQGGYWNAMGGYLLVRNSDAHAWSEVWLAGRGWVRVDPTAAVRPQRISLGAAAAAGGQLPWYQSNWLQSLRNHWDIVNRWWNLSVNGFDALRQRGLLKPFGIREMDTSTLALLLAIGCVLCMAAGLAWVWRRHEPEDAARAALRRLERKLARLGVVRQAGEGPRDYLQRAAHALPAQHDRLIELMHRYLELRYAQPEPSIESLRALQRAVRDFPVVRMVK</sequence>
<keyword evidence="1" id="KW-1133">Transmembrane helix</keyword>
<feature type="transmembrane region" description="Helical" evidence="1">
    <location>
        <begin position="84"/>
        <end position="100"/>
    </location>
</feature>
<feature type="transmembrane region" description="Helical" evidence="1">
    <location>
        <begin position="159"/>
        <end position="184"/>
    </location>
</feature>